<evidence type="ECO:0000313" key="1">
    <source>
        <dbReference type="EMBL" id="KTW00167.1"/>
    </source>
</evidence>
<protein>
    <submittedName>
        <fullName evidence="1">Uncharacterized protein</fullName>
    </submittedName>
</protein>
<gene>
    <name evidence="1" type="ORF">NS355_05075</name>
</gene>
<dbReference type="EMBL" id="LDTF01000017">
    <property type="protein sequence ID" value="KTW00167.1"/>
    <property type="molecule type" value="Genomic_DNA"/>
</dbReference>
<reference evidence="1 2" key="1">
    <citation type="journal article" date="2016" name="Front. Microbiol.">
        <title>Genomic Resource of Rice Seed Associated Bacteria.</title>
        <authorList>
            <person name="Midha S."/>
            <person name="Bansal K."/>
            <person name="Sharma S."/>
            <person name="Kumar N."/>
            <person name="Patil P.P."/>
            <person name="Chaudhry V."/>
            <person name="Patil P.B."/>
        </authorList>
    </citation>
    <scope>NUCLEOTIDE SEQUENCE [LARGE SCALE GENOMIC DNA]</scope>
    <source>
        <strain evidence="1 2">NS355</strain>
    </source>
</reference>
<dbReference type="Proteomes" id="UP000073923">
    <property type="component" value="Unassembled WGS sequence"/>
</dbReference>
<dbReference type="AlphaFoldDB" id="A0A147IWU9"/>
<organism evidence="1 2">
    <name type="scientific">Sphingomonas yabuuchiae</name>
    <dbReference type="NCBI Taxonomy" id="172044"/>
    <lineage>
        <taxon>Bacteria</taxon>
        <taxon>Pseudomonadati</taxon>
        <taxon>Pseudomonadota</taxon>
        <taxon>Alphaproteobacteria</taxon>
        <taxon>Sphingomonadales</taxon>
        <taxon>Sphingomonadaceae</taxon>
        <taxon>Sphingomonas</taxon>
    </lineage>
</organism>
<name>A0A147IWU9_9SPHN</name>
<sequence length="359" mass="38614">MKPLVKKSIEEELARYALIGEAAPMNEVGITRVTLDDGSTVSFRGQPRQLTAANAEDLRKSINSLYLQDDSRLSQSIKPAIDDALEAALAQSSDEGGMVGARYQAARAAHRQQRQTFNAKDIIDNLIAVKRGTETDVHLPEKAIAQVLGAGKDGVSNLRRVKAVLLSSNTPSSRQAWAAIQHQGLADIFDSAISRNVNHGNGQIGDVVSGAKLNSAIERFGPLKLRELLDQEQFNGLMKLRRIIGNATIPISGTVNPSGTAMKILNFLKGAGTRVSAFVPGFSTVLDSGSNLLAKASEQAATRRTLDGILRYDGTPASARKIDQQAQEFVRQFVDAGKSGRFVPTSVNLTRAPTERNSN</sequence>
<comment type="caution">
    <text evidence="1">The sequence shown here is derived from an EMBL/GenBank/DDBJ whole genome shotgun (WGS) entry which is preliminary data.</text>
</comment>
<accession>A0A147IWU9</accession>
<dbReference type="PATRIC" id="fig|172044.3.peg.707"/>
<proteinExistence type="predicted"/>
<evidence type="ECO:0000313" key="2">
    <source>
        <dbReference type="Proteomes" id="UP000073923"/>
    </source>
</evidence>